<comment type="caution">
    <text evidence="1">The sequence shown here is derived from an EMBL/GenBank/DDBJ whole genome shotgun (WGS) entry which is preliminary data.</text>
</comment>
<name>A0ABP8Z1D9_9MICO</name>
<sequence length="179" mass="18770">MRLAPALDPGSFPEAERSVLLLDGEAVPLGLTVIPVDVPVGPAVRAASLAAAVARFDLVVDLRTAAWVHGAVPALPRPLTLAVDVSRSRRTKLVVPPPREARFRHDDLLRLGGVLVTTPLKTAFDLLRLDDDADPALDALAAALLREAGLTAAVAAALAHLQPGCPHKQRGIDRLAALP</sequence>
<proteinExistence type="predicted"/>
<protein>
    <recommendedName>
        <fullName evidence="3">AbiEi antitoxin C-terminal domain-containing protein</fullName>
    </recommendedName>
</protein>
<evidence type="ECO:0000313" key="1">
    <source>
        <dbReference type="EMBL" id="GAA4743666.1"/>
    </source>
</evidence>
<dbReference type="EMBL" id="BAABLP010000002">
    <property type="protein sequence ID" value="GAA4743666.1"/>
    <property type="molecule type" value="Genomic_DNA"/>
</dbReference>
<reference evidence="2" key="1">
    <citation type="journal article" date="2019" name="Int. J. Syst. Evol. Microbiol.">
        <title>The Global Catalogue of Microorganisms (GCM) 10K type strain sequencing project: providing services to taxonomists for standard genome sequencing and annotation.</title>
        <authorList>
            <consortium name="The Broad Institute Genomics Platform"/>
            <consortium name="The Broad Institute Genome Sequencing Center for Infectious Disease"/>
            <person name="Wu L."/>
            <person name="Ma J."/>
        </authorList>
    </citation>
    <scope>NUCLEOTIDE SEQUENCE [LARGE SCALE GENOMIC DNA]</scope>
    <source>
        <strain evidence="2">JCM 19015</strain>
    </source>
</reference>
<gene>
    <name evidence="1" type="ORF">GCM10025783_14080</name>
</gene>
<evidence type="ECO:0000313" key="2">
    <source>
        <dbReference type="Proteomes" id="UP001500121"/>
    </source>
</evidence>
<evidence type="ECO:0008006" key="3">
    <source>
        <dbReference type="Google" id="ProtNLM"/>
    </source>
</evidence>
<accession>A0ABP8Z1D9</accession>
<dbReference type="Proteomes" id="UP001500121">
    <property type="component" value="Unassembled WGS sequence"/>
</dbReference>
<dbReference type="RefSeq" id="WP_345480346.1">
    <property type="nucleotide sequence ID" value="NZ_BAABLP010000002.1"/>
</dbReference>
<organism evidence="1 2">
    <name type="scientific">Amnibacterium soli</name>
    <dbReference type="NCBI Taxonomy" id="1282736"/>
    <lineage>
        <taxon>Bacteria</taxon>
        <taxon>Bacillati</taxon>
        <taxon>Actinomycetota</taxon>
        <taxon>Actinomycetes</taxon>
        <taxon>Micrococcales</taxon>
        <taxon>Microbacteriaceae</taxon>
        <taxon>Amnibacterium</taxon>
    </lineage>
</organism>
<keyword evidence="2" id="KW-1185">Reference proteome</keyword>